<feature type="transmembrane region" description="Helical" evidence="1">
    <location>
        <begin position="25"/>
        <end position="45"/>
    </location>
</feature>
<evidence type="ECO:0000313" key="3">
    <source>
        <dbReference type="Proteomes" id="UP001596512"/>
    </source>
</evidence>
<keyword evidence="3" id="KW-1185">Reference proteome</keyword>
<keyword evidence="1" id="KW-0472">Membrane</keyword>
<dbReference type="PANTHER" id="PTHR35335:SF1">
    <property type="entry name" value="UPF0716 PROTEIN FXSA"/>
    <property type="match status" value="1"/>
</dbReference>
<organism evidence="2 3">
    <name type="scientific">Actinokineospora soli</name>
    <dbReference type="NCBI Taxonomy" id="1048753"/>
    <lineage>
        <taxon>Bacteria</taxon>
        <taxon>Bacillati</taxon>
        <taxon>Actinomycetota</taxon>
        <taxon>Actinomycetes</taxon>
        <taxon>Pseudonocardiales</taxon>
        <taxon>Pseudonocardiaceae</taxon>
        <taxon>Actinokineospora</taxon>
    </lineage>
</organism>
<evidence type="ECO:0000313" key="2">
    <source>
        <dbReference type="EMBL" id="MFC7616609.1"/>
    </source>
</evidence>
<feature type="transmembrane region" description="Helical" evidence="1">
    <location>
        <begin position="73"/>
        <end position="99"/>
    </location>
</feature>
<dbReference type="EMBL" id="JBHTEY010000004">
    <property type="protein sequence ID" value="MFC7616609.1"/>
    <property type="molecule type" value="Genomic_DNA"/>
</dbReference>
<comment type="caution">
    <text evidence="2">The sequence shown here is derived from an EMBL/GenBank/DDBJ whole genome shotgun (WGS) entry which is preliminary data.</text>
</comment>
<keyword evidence="1" id="KW-0812">Transmembrane</keyword>
<evidence type="ECO:0000256" key="1">
    <source>
        <dbReference type="SAM" id="Phobius"/>
    </source>
</evidence>
<proteinExistence type="predicted"/>
<accession>A0ABW2TTE5</accession>
<keyword evidence="1" id="KW-1133">Transmembrane helix</keyword>
<sequence length="147" mass="15508">MPVLVLLLLAVAAEVAVLVWIGGLVGLLPTILLLIGATLLGGWLLRREGARAMGALQQAVFARRAPDREVVDGVLVAAAGVLVFLPGLISDALALALLFPPTRALVRKRLLRAAARRAGVVDSFVVDSQRVEPTVIVIPQPRDDTKA</sequence>
<gene>
    <name evidence="2" type="ORF">ACFQV2_27265</name>
</gene>
<dbReference type="InterPro" id="IPR007313">
    <property type="entry name" value="FxsA"/>
</dbReference>
<dbReference type="NCBIfam" id="NF008528">
    <property type="entry name" value="PRK11463.1-2"/>
    <property type="match status" value="1"/>
</dbReference>
<dbReference type="Pfam" id="PF04186">
    <property type="entry name" value="FxsA"/>
    <property type="match status" value="1"/>
</dbReference>
<name>A0ABW2TTE5_9PSEU</name>
<protein>
    <submittedName>
        <fullName evidence="2">FxsA family protein</fullName>
    </submittedName>
</protein>
<reference evidence="3" key="1">
    <citation type="journal article" date="2019" name="Int. J. Syst. Evol. Microbiol.">
        <title>The Global Catalogue of Microorganisms (GCM) 10K type strain sequencing project: providing services to taxonomists for standard genome sequencing and annotation.</title>
        <authorList>
            <consortium name="The Broad Institute Genomics Platform"/>
            <consortium name="The Broad Institute Genome Sequencing Center for Infectious Disease"/>
            <person name="Wu L."/>
            <person name="Ma J."/>
        </authorList>
    </citation>
    <scope>NUCLEOTIDE SEQUENCE [LARGE SCALE GENOMIC DNA]</scope>
    <source>
        <strain evidence="3">JCM 17695</strain>
    </source>
</reference>
<dbReference type="PANTHER" id="PTHR35335">
    <property type="entry name" value="UPF0716 PROTEIN FXSA"/>
    <property type="match status" value="1"/>
</dbReference>
<dbReference type="Proteomes" id="UP001596512">
    <property type="component" value="Unassembled WGS sequence"/>
</dbReference>